<dbReference type="EMBL" id="CP101740">
    <property type="protein sequence ID" value="UUL82111.1"/>
    <property type="molecule type" value="Genomic_DNA"/>
</dbReference>
<accession>A0ABY5LBP9</accession>
<dbReference type="Proteomes" id="UP001058533">
    <property type="component" value="Chromosome"/>
</dbReference>
<sequence length="68" mass="7038">MNRALAVAQRLGAARARVVADAVAVLLQEAMPDGAVTLEDEGVVIEARGGLMRAATDPALRWVAGGLR</sequence>
<evidence type="ECO:0000313" key="2">
    <source>
        <dbReference type="Proteomes" id="UP001058533"/>
    </source>
</evidence>
<keyword evidence="2" id="KW-1185">Reference proteome</keyword>
<gene>
    <name evidence="1" type="ORF">NMP03_13095</name>
</gene>
<dbReference type="RefSeq" id="WP_256505893.1">
    <property type="nucleotide sequence ID" value="NZ_CP101740.1"/>
</dbReference>
<name>A0ABY5LBP9_9SPHN</name>
<proteinExistence type="predicted"/>
<organism evidence="1 2">
    <name type="scientific">Sphingomonas qomolangmaensis</name>
    <dbReference type="NCBI Taxonomy" id="2918765"/>
    <lineage>
        <taxon>Bacteria</taxon>
        <taxon>Pseudomonadati</taxon>
        <taxon>Pseudomonadota</taxon>
        <taxon>Alphaproteobacteria</taxon>
        <taxon>Sphingomonadales</taxon>
        <taxon>Sphingomonadaceae</taxon>
        <taxon>Sphingomonas</taxon>
    </lineage>
</organism>
<reference evidence="1" key="1">
    <citation type="submission" date="2022-07" db="EMBL/GenBank/DDBJ databases">
        <title>Sphingomonas sp. nov., a novel bacterium isolated from the north slope of the Mount Everest.</title>
        <authorList>
            <person name="Cui X."/>
            <person name="Liu Y."/>
        </authorList>
    </citation>
    <scope>NUCLEOTIDE SEQUENCE</scope>
    <source>
        <strain evidence="1">S5-59</strain>
    </source>
</reference>
<evidence type="ECO:0000313" key="1">
    <source>
        <dbReference type="EMBL" id="UUL82111.1"/>
    </source>
</evidence>
<protein>
    <submittedName>
        <fullName evidence="1">Uncharacterized protein</fullName>
    </submittedName>
</protein>